<dbReference type="InterPro" id="IPR036249">
    <property type="entry name" value="Thioredoxin-like_sf"/>
</dbReference>
<dbReference type="PROSITE" id="PS00194">
    <property type="entry name" value="THIOREDOXIN_1"/>
    <property type="match status" value="1"/>
</dbReference>
<evidence type="ECO:0000256" key="5">
    <source>
        <dbReference type="SAM" id="Coils"/>
    </source>
</evidence>
<feature type="coiled-coil region" evidence="5">
    <location>
        <begin position="136"/>
        <end position="163"/>
    </location>
</feature>
<accession>A0ABP8N1Y1</accession>
<dbReference type="Proteomes" id="UP001501410">
    <property type="component" value="Unassembled WGS sequence"/>
</dbReference>
<gene>
    <name evidence="8" type="ORF">GCM10023092_26910</name>
</gene>
<keyword evidence="5" id="KW-0175">Coiled coil</keyword>
<comment type="subcellular location">
    <subcellularLocation>
        <location evidence="1">Cell envelope</location>
    </subcellularLocation>
</comment>
<evidence type="ECO:0000313" key="8">
    <source>
        <dbReference type="EMBL" id="GAA4458506.1"/>
    </source>
</evidence>
<dbReference type="EMBL" id="BAABEZ010000024">
    <property type="protein sequence ID" value="GAA4458506.1"/>
    <property type="molecule type" value="Genomic_DNA"/>
</dbReference>
<keyword evidence="6" id="KW-0732">Signal</keyword>
<evidence type="ECO:0000256" key="6">
    <source>
        <dbReference type="SAM" id="SignalP"/>
    </source>
</evidence>
<feature type="chain" id="PRO_5045903289" description="Thioredoxin domain-containing protein" evidence="6">
    <location>
        <begin position="25"/>
        <end position="489"/>
    </location>
</feature>
<sequence>MKTMMKKLLCASALLAASFGTAMAKDGYRIQLKFKNLRDSGFYLAHYFAKPLPTIYKNDSGNLDKTGSGILSSTKKITGGMYMIMLSDRSTYFEFLLNNGDDLVINVDDINLLPARGVSVKNSPENEAFFKYEDFVRNVGEEHQALNAQLAKAKNSVDSAAIKDKMSEKMKSLMSWRNDYNTKNPNSFLSKVFKGLELPKVPEEKHFLANGEEDKDYAYRYYKTHYWDNFDLRDPRMINTPLYDSRLKEYFERLIIPVPDSVIKESDWILAQTRGTGDLFNYTLSWLATYTQESKVMGMDKAYVHLVNTYYAKGDADWLSQDLLQKHLNHARELAPNLIGNVGYNIVMKDSSGKNEVSVADIKSKYKLLVMWDPTCGHCQKEIPLIDSVYRAEHLKAKGVKIIGICTEDAIPAWKEFIKKHDLKDWVHIYDPERKSNYKAMYNAIVNPTIYLLDDKGIIRGKTIDHSNIATLIEMLDKQEAEKKKTSSK</sequence>
<evidence type="ECO:0000256" key="1">
    <source>
        <dbReference type="ARBA" id="ARBA00004196"/>
    </source>
</evidence>
<keyword evidence="4" id="KW-0676">Redox-active center</keyword>
<reference evidence="9" key="1">
    <citation type="journal article" date="2019" name="Int. J. Syst. Evol. Microbiol.">
        <title>The Global Catalogue of Microorganisms (GCM) 10K type strain sequencing project: providing services to taxonomists for standard genome sequencing and annotation.</title>
        <authorList>
            <consortium name="The Broad Institute Genomics Platform"/>
            <consortium name="The Broad Institute Genome Sequencing Center for Infectious Disease"/>
            <person name="Wu L."/>
            <person name="Ma J."/>
        </authorList>
    </citation>
    <scope>NUCLEOTIDE SEQUENCE [LARGE SCALE GENOMIC DNA]</scope>
    <source>
        <strain evidence="9">JCM 31921</strain>
    </source>
</reference>
<dbReference type="InterPro" id="IPR050553">
    <property type="entry name" value="Thioredoxin_ResA/DsbE_sf"/>
</dbReference>
<dbReference type="Pfam" id="PF00578">
    <property type="entry name" value="AhpC-TSA"/>
    <property type="match status" value="1"/>
</dbReference>
<keyword evidence="2" id="KW-0201">Cytochrome c-type biogenesis</keyword>
<dbReference type="InterPro" id="IPR033395">
    <property type="entry name" value="DUF5106"/>
</dbReference>
<feature type="domain" description="Thioredoxin" evidence="7">
    <location>
        <begin position="337"/>
        <end position="484"/>
    </location>
</feature>
<keyword evidence="3" id="KW-1015">Disulfide bond</keyword>
<evidence type="ECO:0000256" key="2">
    <source>
        <dbReference type="ARBA" id="ARBA00022748"/>
    </source>
</evidence>
<name>A0ABP8N1Y1_9BACT</name>
<dbReference type="InterPro" id="IPR017937">
    <property type="entry name" value="Thioredoxin_CS"/>
</dbReference>
<dbReference type="Gene3D" id="3.40.30.10">
    <property type="entry name" value="Glutaredoxin"/>
    <property type="match status" value="1"/>
</dbReference>
<keyword evidence="9" id="KW-1185">Reference proteome</keyword>
<evidence type="ECO:0000256" key="3">
    <source>
        <dbReference type="ARBA" id="ARBA00023157"/>
    </source>
</evidence>
<dbReference type="PROSITE" id="PS51352">
    <property type="entry name" value="THIOREDOXIN_2"/>
    <property type="match status" value="1"/>
</dbReference>
<proteinExistence type="predicted"/>
<dbReference type="InterPro" id="IPR013766">
    <property type="entry name" value="Thioredoxin_domain"/>
</dbReference>
<dbReference type="PANTHER" id="PTHR42852">
    <property type="entry name" value="THIOL:DISULFIDE INTERCHANGE PROTEIN DSBE"/>
    <property type="match status" value="1"/>
</dbReference>
<dbReference type="InterPro" id="IPR000866">
    <property type="entry name" value="AhpC/TSA"/>
</dbReference>
<evidence type="ECO:0000259" key="7">
    <source>
        <dbReference type="PROSITE" id="PS51352"/>
    </source>
</evidence>
<comment type="caution">
    <text evidence="8">The sequence shown here is derived from an EMBL/GenBank/DDBJ whole genome shotgun (WGS) entry which is preliminary data.</text>
</comment>
<dbReference type="SUPFAM" id="SSF52833">
    <property type="entry name" value="Thioredoxin-like"/>
    <property type="match status" value="1"/>
</dbReference>
<organism evidence="8 9">
    <name type="scientific">Rurimicrobium arvi</name>
    <dbReference type="NCBI Taxonomy" id="2049916"/>
    <lineage>
        <taxon>Bacteria</taxon>
        <taxon>Pseudomonadati</taxon>
        <taxon>Bacteroidota</taxon>
        <taxon>Chitinophagia</taxon>
        <taxon>Chitinophagales</taxon>
        <taxon>Chitinophagaceae</taxon>
        <taxon>Rurimicrobium</taxon>
    </lineage>
</organism>
<dbReference type="Pfam" id="PF17127">
    <property type="entry name" value="DUF5106"/>
    <property type="match status" value="1"/>
</dbReference>
<evidence type="ECO:0000313" key="9">
    <source>
        <dbReference type="Proteomes" id="UP001501410"/>
    </source>
</evidence>
<feature type="signal peptide" evidence="6">
    <location>
        <begin position="1"/>
        <end position="24"/>
    </location>
</feature>
<dbReference type="CDD" id="cd02966">
    <property type="entry name" value="TlpA_like_family"/>
    <property type="match status" value="1"/>
</dbReference>
<dbReference type="PANTHER" id="PTHR42852:SF6">
    <property type="entry name" value="THIOL:DISULFIDE INTERCHANGE PROTEIN DSBE"/>
    <property type="match status" value="1"/>
</dbReference>
<protein>
    <recommendedName>
        <fullName evidence="7">Thioredoxin domain-containing protein</fullName>
    </recommendedName>
</protein>
<evidence type="ECO:0000256" key="4">
    <source>
        <dbReference type="ARBA" id="ARBA00023284"/>
    </source>
</evidence>